<proteinExistence type="predicted"/>
<feature type="region of interest" description="Disordered" evidence="1">
    <location>
        <begin position="53"/>
        <end position="89"/>
    </location>
</feature>
<dbReference type="AlphaFoldDB" id="A0A5S4GM78"/>
<accession>A0A5S4GM78</accession>
<feature type="compositionally biased region" description="Pro residues" evidence="1">
    <location>
        <begin position="71"/>
        <end position="80"/>
    </location>
</feature>
<comment type="caution">
    <text evidence="2">The sequence shown here is derived from an EMBL/GenBank/DDBJ whole genome shotgun (WGS) entry which is preliminary data.</text>
</comment>
<reference evidence="2 3" key="1">
    <citation type="submission" date="2019-05" db="EMBL/GenBank/DDBJ databases">
        <title>Draft genome sequence of Nonomuraea zeae DSM 100528.</title>
        <authorList>
            <person name="Saricaoglu S."/>
            <person name="Isik K."/>
        </authorList>
    </citation>
    <scope>NUCLEOTIDE SEQUENCE [LARGE SCALE GENOMIC DNA]</scope>
    <source>
        <strain evidence="2 3">DSM 100528</strain>
    </source>
</reference>
<evidence type="ECO:0000313" key="3">
    <source>
        <dbReference type="Proteomes" id="UP000306628"/>
    </source>
</evidence>
<dbReference type="RefSeq" id="WP_138690871.1">
    <property type="nucleotide sequence ID" value="NZ_JBHSAZ010000006.1"/>
</dbReference>
<name>A0A5S4GM78_9ACTN</name>
<sequence>MTMIWHEAFSGAAFAHPWWASILFLTNAGMTIIRDGRGVDGIFNQPALTRPEIHRHRRRVRRERRERRLPGPLPPEPGQPPAQVGTILA</sequence>
<organism evidence="2 3">
    <name type="scientific">Nonomuraea zeae</name>
    <dbReference type="NCBI Taxonomy" id="1642303"/>
    <lineage>
        <taxon>Bacteria</taxon>
        <taxon>Bacillati</taxon>
        <taxon>Actinomycetota</taxon>
        <taxon>Actinomycetes</taxon>
        <taxon>Streptosporangiales</taxon>
        <taxon>Streptosporangiaceae</taxon>
        <taxon>Nonomuraea</taxon>
    </lineage>
</organism>
<keyword evidence="3" id="KW-1185">Reference proteome</keyword>
<protein>
    <submittedName>
        <fullName evidence="2">Uncharacterized protein</fullName>
    </submittedName>
</protein>
<dbReference type="Proteomes" id="UP000306628">
    <property type="component" value="Unassembled WGS sequence"/>
</dbReference>
<evidence type="ECO:0000313" key="2">
    <source>
        <dbReference type="EMBL" id="TMR34056.1"/>
    </source>
</evidence>
<dbReference type="EMBL" id="VCKX01000049">
    <property type="protein sequence ID" value="TMR34056.1"/>
    <property type="molecule type" value="Genomic_DNA"/>
</dbReference>
<evidence type="ECO:0000256" key="1">
    <source>
        <dbReference type="SAM" id="MobiDB-lite"/>
    </source>
</evidence>
<feature type="compositionally biased region" description="Basic residues" evidence="1">
    <location>
        <begin position="53"/>
        <end position="67"/>
    </location>
</feature>
<gene>
    <name evidence="2" type="ORF">ETD85_17980</name>
</gene>